<dbReference type="SFLD" id="SFLDS00019">
    <property type="entry name" value="Glutathione_Transferase_(cytos"/>
    <property type="match status" value="1"/>
</dbReference>
<gene>
    <name evidence="3" type="ORF">BOW53_14135</name>
</gene>
<dbReference type="InterPro" id="IPR036249">
    <property type="entry name" value="Thioredoxin-like_sf"/>
</dbReference>
<evidence type="ECO:0000313" key="3">
    <source>
        <dbReference type="EMBL" id="OOZ38785.1"/>
    </source>
</evidence>
<dbReference type="Pfam" id="PF00043">
    <property type="entry name" value="GST_C"/>
    <property type="match status" value="1"/>
</dbReference>
<comment type="caution">
    <text evidence="3">The sequence shown here is derived from an EMBL/GenBank/DDBJ whole genome shotgun (WGS) entry which is preliminary data.</text>
</comment>
<keyword evidence="3" id="KW-0808">Transferase</keyword>
<dbReference type="PROSITE" id="PS50405">
    <property type="entry name" value="GST_CTER"/>
    <property type="match status" value="1"/>
</dbReference>
<evidence type="ECO:0000259" key="2">
    <source>
        <dbReference type="PROSITE" id="PS50405"/>
    </source>
</evidence>
<dbReference type="PROSITE" id="PS50404">
    <property type="entry name" value="GST_NTER"/>
    <property type="match status" value="1"/>
</dbReference>
<dbReference type="InterPro" id="IPR004046">
    <property type="entry name" value="GST_C"/>
</dbReference>
<dbReference type="CDD" id="cd03056">
    <property type="entry name" value="GST_N_4"/>
    <property type="match status" value="1"/>
</dbReference>
<accession>A0A1T2L104</accession>
<protein>
    <submittedName>
        <fullName evidence="3">Glutathione S-transferase</fullName>
    </submittedName>
</protein>
<dbReference type="GO" id="GO:0016740">
    <property type="term" value="F:transferase activity"/>
    <property type="evidence" value="ECO:0007669"/>
    <property type="project" value="UniProtKB-KW"/>
</dbReference>
<organism evidence="3 4">
    <name type="scientific">Solemya pervernicosa gill symbiont</name>
    <dbReference type="NCBI Taxonomy" id="642797"/>
    <lineage>
        <taxon>Bacteria</taxon>
        <taxon>Pseudomonadati</taxon>
        <taxon>Pseudomonadota</taxon>
        <taxon>Gammaproteobacteria</taxon>
        <taxon>sulfur-oxidizing symbionts</taxon>
    </lineage>
</organism>
<dbReference type="InterPro" id="IPR036282">
    <property type="entry name" value="Glutathione-S-Trfase_C_sf"/>
</dbReference>
<dbReference type="SUPFAM" id="SSF52833">
    <property type="entry name" value="Thioredoxin-like"/>
    <property type="match status" value="1"/>
</dbReference>
<dbReference type="InterPro" id="IPR004045">
    <property type="entry name" value="Glutathione_S-Trfase_N"/>
</dbReference>
<dbReference type="Proteomes" id="UP000191110">
    <property type="component" value="Unassembled WGS sequence"/>
</dbReference>
<dbReference type="Gene3D" id="1.20.1050.10">
    <property type="match status" value="1"/>
</dbReference>
<dbReference type="InterPro" id="IPR010987">
    <property type="entry name" value="Glutathione-S-Trfase_C-like"/>
</dbReference>
<dbReference type="PANTHER" id="PTHR44051">
    <property type="entry name" value="GLUTATHIONE S-TRANSFERASE-RELATED"/>
    <property type="match status" value="1"/>
</dbReference>
<dbReference type="Gene3D" id="3.40.30.10">
    <property type="entry name" value="Glutaredoxin"/>
    <property type="match status" value="1"/>
</dbReference>
<dbReference type="SFLD" id="SFLDG01151">
    <property type="entry name" value="Main.2:_Nu-like"/>
    <property type="match status" value="1"/>
</dbReference>
<evidence type="ECO:0000259" key="1">
    <source>
        <dbReference type="PROSITE" id="PS50404"/>
    </source>
</evidence>
<keyword evidence="4" id="KW-1185">Reference proteome</keyword>
<dbReference type="PANTHER" id="PTHR44051:SF2">
    <property type="entry name" value="HYPOTHETICAL GLUTATHIONE S-TRANSFERASE LIKE PROTEIN"/>
    <property type="match status" value="1"/>
</dbReference>
<dbReference type="AlphaFoldDB" id="A0A1T2L104"/>
<dbReference type="SFLD" id="SFLDG00358">
    <property type="entry name" value="Main_(cytGST)"/>
    <property type="match status" value="1"/>
</dbReference>
<reference evidence="3 4" key="1">
    <citation type="submission" date="2016-11" db="EMBL/GenBank/DDBJ databases">
        <title>Mixed transmission modes and dynamic genome evolution in an obligate animal-bacterial symbiosis.</title>
        <authorList>
            <person name="Russell S.L."/>
            <person name="Corbett-Detig R.B."/>
            <person name="Cavanaugh C.M."/>
        </authorList>
    </citation>
    <scope>NUCLEOTIDE SEQUENCE [LARGE SCALE GENOMIC DNA]</scope>
    <source>
        <strain evidence="3">Sveles-Q1</strain>
    </source>
</reference>
<feature type="domain" description="GST N-terminal" evidence="1">
    <location>
        <begin position="1"/>
        <end position="81"/>
    </location>
</feature>
<dbReference type="InterPro" id="IPR040079">
    <property type="entry name" value="Glutathione_S-Trfase"/>
</dbReference>
<feature type="domain" description="GST C-terminal" evidence="2">
    <location>
        <begin position="86"/>
        <end position="204"/>
    </location>
</feature>
<sequence length="204" mass="22892">MMKLYNFEISGNCYKIRLLLSLLGIEHELVPVDLRQGENFEPALLKLNPRAQIPVLDDDGTIIWDSSAILTYLARQYGGERWLPTDPLGMAEVVQWLAVSENEILYGLARARAIKLMNKPWNPEECRKLGEQALEVVEQQLAKSSWLAGHTITIADIACYPYIGLSGDGGFSLDPYPAIRQWMARIETQPGYITMPGLMRVGEG</sequence>
<dbReference type="EMBL" id="MPRL01000073">
    <property type="protein sequence ID" value="OOZ38785.1"/>
    <property type="molecule type" value="Genomic_DNA"/>
</dbReference>
<dbReference type="SUPFAM" id="SSF47616">
    <property type="entry name" value="GST C-terminal domain-like"/>
    <property type="match status" value="1"/>
</dbReference>
<proteinExistence type="predicted"/>
<dbReference type="Pfam" id="PF13417">
    <property type="entry name" value="GST_N_3"/>
    <property type="match status" value="1"/>
</dbReference>
<name>A0A1T2L104_9GAMM</name>
<evidence type="ECO:0000313" key="4">
    <source>
        <dbReference type="Proteomes" id="UP000191110"/>
    </source>
</evidence>